<reference evidence="1" key="1">
    <citation type="submission" date="2018-05" db="EMBL/GenBank/DDBJ databases">
        <authorList>
            <person name="Lanie J.A."/>
            <person name="Ng W.-L."/>
            <person name="Kazmierczak K.M."/>
            <person name="Andrzejewski T.M."/>
            <person name="Davidsen T.M."/>
            <person name="Wayne K.J."/>
            <person name="Tettelin H."/>
            <person name="Glass J.I."/>
            <person name="Rusch D."/>
            <person name="Podicherti R."/>
            <person name="Tsui H.-C.T."/>
            <person name="Winkler M.E."/>
        </authorList>
    </citation>
    <scope>NUCLEOTIDE SEQUENCE</scope>
</reference>
<evidence type="ECO:0000313" key="1">
    <source>
        <dbReference type="EMBL" id="SVD89507.1"/>
    </source>
</evidence>
<name>A0A382Z1U2_9ZZZZ</name>
<gene>
    <name evidence="1" type="ORF">METZ01_LOCUS442361</name>
</gene>
<feature type="non-terminal residue" evidence="1">
    <location>
        <position position="146"/>
    </location>
</feature>
<dbReference type="AlphaFoldDB" id="A0A382Z1U2"/>
<dbReference type="EMBL" id="UINC01180355">
    <property type="protein sequence ID" value="SVD89507.1"/>
    <property type="molecule type" value="Genomic_DNA"/>
</dbReference>
<organism evidence="1">
    <name type="scientific">marine metagenome</name>
    <dbReference type="NCBI Taxonomy" id="408172"/>
    <lineage>
        <taxon>unclassified sequences</taxon>
        <taxon>metagenomes</taxon>
        <taxon>ecological metagenomes</taxon>
    </lineage>
</organism>
<proteinExistence type="predicted"/>
<accession>A0A382Z1U2</accession>
<protein>
    <submittedName>
        <fullName evidence="1">Uncharacterized protein</fullName>
    </submittedName>
</protein>
<sequence>MLEGSIKVIDLLGGVVKTVDAIEFVGKTTGKIIREANSRKFQEKYDVEWIDIKKTEWIDVNCKNNKKLYDVNGNIIVIGKPSPKIHTMATYDMNGNLIEDSPVKVKKVTKKVIFMDVRDKKDERGKLKKLYQDGYLSKSRYNSLMR</sequence>